<feature type="non-terminal residue" evidence="2">
    <location>
        <position position="1"/>
    </location>
</feature>
<dbReference type="eggNOG" id="ENOG502TFR8">
    <property type="taxonomic scope" value="Eukaryota"/>
</dbReference>
<accession>M3HJD3</accession>
<organism evidence="2 3">
    <name type="scientific">Candida maltosa (strain Xu316)</name>
    <name type="common">Yeast</name>
    <dbReference type="NCBI Taxonomy" id="1245528"/>
    <lineage>
        <taxon>Eukaryota</taxon>
        <taxon>Fungi</taxon>
        <taxon>Dikarya</taxon>
        <taxon>Ascomycota</taxon>
        <taxon>Saccharomycotina</taxon>
        <taxon>Pichiomycetes</taxon>
        <taxon>Debaryomycetaceae</taxon>
        <taxon>Candida/Lodderomyces clade</taxon>
        <taxon>Candida</taxon>
    </lineage>
</organism>
<evidence type="ECO:0000313" key="2">
    <source>
        <dbReference type="EMBL" id="EMG47472.1"/>
    </source>
</evidence>
<feature type="compositionally biased region" description="Basic and acidic residues" evidence="1">
    <location>
        <begin position="572"/>
        <end position="587"/>
    </location>
</feature>
<name>M3HJD3_CANMX</name>
<feature type="region of interest" description="Disordered" evidence="1">
    <location>
        <begin position="565"/>
        <end position="587"/>
    </location>
</feature>
<dbReference type="OMA" id="CKVPNYY"/>
<feature type="region of interest" description="Disordered" evidence="1">
    <location>
        <begin position="142"/>
        <end position="208"/>
    </location>
</feature>
<protein>
    <submittedName>
        <fullName evidence="2">Uncharacterized protein</fullName>
    </submittedName>
</protein>
<dbReference type="EMBL" id="AOGT01001559">
    <property type="protein sequence ID" value="EMG47472.1"/>
    <property type="molecule type" value="Genomic_DNA"/>
</dbReference>
<reference evidence="2 3" key="1">
    <citation type="submission" date="2013-02" db="EMBL/GenBank/DDBJ databases">
        <title>Genome sequence of Candida maltosa Xu316, a potential industrial strain for xylitol and ethanol production.</title>
        <authorList>
            <person name="Yu J."/>
            <person name="Wang Q."/>
            <person name="Geng X."/>
            <person name="Bao W."/>
            <person name="He P."/>
            <person name="Cai J."/>
        </authorList>
    </citation>
    <scope>NUCLEOTIDE SEQUENCE [LARGE SCALE GENOMIC DNA]</scope>
    <source>
        <strain evidence="3">Xu316</strain>
    </source>
</reference>
<comment type="caution">
    <text evidence="2">The sequence shown here is derived from an EMBL/GenBank/DDBJ whole genome shotgun (WGS) entry which is preliminary data.</text>
</comment>
<keyword evidence="3" id="KW-1185">Reference proteome</keyword>
<proteinExistence type="predicted"/>
<dbReference type="OrthoDB" id="4091342at2759"/>
<dbReference type="HOGENOM" id="CLU_023521_0_0_1"/>
<gene>
    <name evidence="2" type="ORF">G210_2180</name>
</gene>
<sequence>MSVTALVPTTSTIKPLSTSAHGVDLKFVDDDYPTSIDKTGFAVPIFTIDNQDYVLIKSVALYWGYPSSYQLIVKLIKKGGIDKSHVLKTNSELNRRLFELNVISETDIVTDLFYISLPLLYSKIEEKDLFYATGDAEGTGTKVVNEKVSVPDTVNDAPKNDNEHEDDDDEDPLDDEEEDEVDDMDEDEDGTEKSSSFNKHFHKRSTDSKYNNDEKITIGQVFHQYGLDSTTPLSHALFNSINSVSKLNYYKNFGVSGYRFLPNNKLTFTERDLVLNTNNYSDIHVDEATKPKVEEKKRGFRKPIGKSKKHNLQIDPNTIDLSESVIPGQGYIPDFSVNHICKVPNYYVTSNHQSLPQSFNTKNLNSSSNSSFMFNDNVRIKSKNIQQLVFSNDSDNYQHSKYYYTKTYRGPGSGNYKDGALMNKINKIHFSSHGKPCHKKRILNNNRYNKSLKGLTHERFDKDFVENLLAEQRKYAEDYSNLEMLHNNLQFNVLLNTYRNIAQDTWHNYYKFKLVDFEQLRALQVEAEEIEERKRAAERHNDWIEEEKLRQERLRMIFEDEKSEYQQLHNESNQKTKELQEKMRRRQLEASLSDSFGGDNENANKDATELAEIQQEFETKRNELKEKFENKKKDLMNPIPPPQPIETPQLELNNKFTSPAAYPEILRNLPLELRGTSQETKDDVPSIKKPIRYVTTYPEGSNPQYLTRIEIIKLPNSNAVGWDNLKKYKD</sequence>
<evidence type="ECO:0000256" key="1">
    <source>
        <dbReference type="SAM" id="MobiDB-lite"/>
    </source>
</evidence>
<dbReference type="AlphaFoldDB" id="M3HJD3"/>
<feature type="compositionally biased region" description="Acidic residues" evidence="1">
    <location>
        <begin position="163"/>
        <end position="190"/>
    </location>
</feature>
<dbReference type="Proteomes" id="UP000011777">
    <property type="component" value="Unassembled WGS sequence"/>
</dbReference>
<evidence type="ECO:0000313" key="3">
    <source>
        <dbReference type="Proteomes" id="UP000011777"/>
    </source>
</evidence>